<evidence type="ECO:0000256" key="1">
    <source>
        <dbReference type="ARBA" id="ARBA00022898"/>
    </source>
</evidence>
<name>A0A239BLY2_9BACT</name>
<sequence length="393" mass="42242">MKNAFIPFANPGAAFQARKHEYDEAFSRVIGSGQYILGPEVETFERRFAEWLADASCAAGDCIGVANGTDAIEIALRALQGLFPVPSGKLPAVFTVSHTAVATVAAIERAGCVPILVDIDEASYTMSPGSLEAAVNMVAAERPDLAPMAVIPVHLYGHPCDLDAIMGIGERHGMRIIEDCAQAHGAAYRGKRVGTLGIAGTFSFYPTKNLGAIGDAGAVYTGDSALAAEMRALRQYGWKQRYVSAIPGINSRMDPLQAAFLDINLRHLDADNAARRSIAARYDALISRATITPPVAKPEVEHAFHLYVLRSKRRDALAAFLHERGVGTAVHYPQAVHSQPAYAGRVIIAPDGLPITERVVPELLSLPMFPQLIQADVERVAHALLAWDKEQSS</sequence>
<dbReference type="EMBL" id="FZOC01000005">
    <property type="protein sequence ID" value="SNS08629.1"/>
    <property type="molecule type" value="Genomic_DNA"/>
</dbReference>
<dbReference type="PIRSF" id="PIRSF000390">
    <property type="entry name" value="PLP_StrS"/>
    <property type="match status" value="1"/>
</dbReference>
<dbReference type="GO" id="GO:0030170">
    <property type="term" value="F:pyridoxal phosphate binding"/>
    <property type="evidence" value="ECO:0007669"/>
    <property type="project" value="TreeGrafter"/>
</dbReference>
<dbReference type="PANTHER" id="PTHR30244">
    <property type="entry name" value="TRANSAMINASE"/>
    <property type="match status" value="1"/>
</dbReference>
<evidence type="ECO:0000313" key="6">
    <source>
        <dbReference type="EMBL" id="SNS08629.1"/>
    </source>
</evidence>
<dbReference type="InterPro" id="IPR015424">
    <property type="entry name" value="PyrdxlP-dep_Trfase"/>
</dbReference>
<dbReference type="PANTHER" id="PTHR30244:SF36">
    <property type="entry name" value="3-OXO-GLUCOSE-6-PHOSPHATE:GLUTAMATE AMINOTRANSFERASE"/>
    <property type="match status" value="1"/>
</dbReference>
<dbReference type="SUPFAM" id="SSF53383">
    <property type="entry name" value="PLP-dependent transferases"/>
    <property type="match status" value="1"/>
</dbReference>
<evidence type="ECO:0000256" key="5">
    <source>
        <dbReference type="RuleBase" id="RU004508"/>
    </source>
</evidence>
<dbReference type="Pfam" id="PF01041">
    <property type="entry name" value="DegT_DnrJ_EryC1"/>
    <property type="match status" value="1"/>
</dbReference>
<dbReference type="InterPro" id="IPR015421">
    <property type="entry name" value="PyrdxlP-dep_Trfase_major"/>
</dbReference>
<evidence type="ECO:0000313" key="7">
    <source>
        <dbReference type="Proteomes" id="UP000198324"/>
    </source>
</evidence>
<keyword evidence="7" id="KW-1185">Reference proteome</keyword>
<protein>
    <submittedName>
        <fullName evidence="6">dTDP-4-amino-4,6-dideoxygalactose transaminase</fullName>
    </submittedName>
</protein>
<dbReference type="Gene3D" id="3.40.640.10">
    <property type="entry name" value="Type I PLP-dependent aspartate aminotransferase-like (Major domain)"/>
    <property type="match status" value="1"/>
</dbReference>
<dbReference type="InterPro" id="IPR000653">
    <property type="entry name" value="DegT/StrS_aminotransferase"/>
</dbReference>
<proteinExistence type="inferred from homology"/>
<organism evidence="6 7">
    <name type="scientific">Humidesulfovibrio mexicanus</name>
    <dbReference type="NCBI Taxonomy" id="147047"/>
    <lineage>
        <taxon>Bacteria</taxon>
        <taxon>Pseudomonadati</taxon>
        <taxon>Thermodesulfobacteriota</taxon>
        <taxon>Desulfovibrionia</taxon>
        <taxon>Desulfovibrionales</taxon>
        <taxon>Desulfovibrionaceae</taxon>
        <taxon>Humidesulfovibrio</taxon>
    </lineage>
</organism>
<feature type="modified residue" description="N6-(pyridoxal phosphate)lysine" evidence="4">
    <location>
        <position position="208"/>
    </location>
</feature>
<dbReference type="Gene3D" id="3.90.1150.10">
    <property type="entry name" value="Aspartate Aminotransferase, domain 1"/>
    <property type="match status" value="1"/>
</dbReference>
<evidence type="ECO:0000256" key="4">
    <source>
        <dbReference type="PIRSR" id="PIRSR000390-2"/>
    </source>
</evidence>
<dbReference type="GO" id="GO:0000271">
    <property type="term" value="P:polysaccharide biosynthetic process"/>
    <property type="evidence" value="ECO:0007669"/>
    <property type="project" value="TreeGrafter"/>
</dbReference>
<reference evidence="6 7" key="1">
    <citation type="submission" date="2017-06" db="EMBL/GenBank/DDBJ databases">
        <authorList>
            <person name="Kim H.J."/>
            <person name="Triplett B.A."/>
        </authorList>
    </citation>
    <scope>NUCLEOTIDE SEQUENCE [LARGE SCALE GENOMIC DNA]</scope>
    <source>
        <strain evidence="6 7">DSM 13116</strain>
    </source>
</reference>
<dbReference type="Proteomes" id="UP000198324">
    <property type="component" value="Unassembled WGS sequence"/>
</dbReference>
<accession>A0A239BLY2</accession>
<dbReference type="GO" id="GO:0008483">
    <property type="term" value="F:transaminase activity"/>
    <property type="evidence" value="ECO:0007669"/>
    <property type="project" value="TreeGrafter"/>
</dbReference>
<gene>
    <name evidence="6" type="ORF">SAMN04488503_2665</name>
</gene>
<dbReference type="CDD" id="cd00616">
    <property type="entry name" value="AHBA_syn"/>
    <property type="match status" value="1"/>
</dbReference>
<dbReference type="AlphaFoldDB" id="A0A239BLY2"/>
<keyword evidence="1 4" id="KW-0663">Pyridoxal phosphate</keyword>
<dbReference type="InterPro" id="IPR015422">
    <property type="entry name" value="PyrdxlP-dep_Trfase_small"/>
</dbReference>
<comment type="similarity">
    <text evidence="2 5">Belongs to the DegT/DnrJ/EryC1 family.</text>
</comment>
<feature type="active site" description="Proton acceptor" evidence="3">
    <location>
        <position position="208"/>
    </location>
</feature>
<evidence type="ECO:0000256" key="3">
    <source>
        <dbReference type="PIRSR" id="PIRSR000390-1"/>
    </source>
</evidence>
<dbReference type="OrthoDB" id="9766188at2"/>
<dbReference type="RefSeq" id="WP_089274866.1">
    <property type="nucleotide sequence ID" value="NZ_FZOC01000005.1"/>
</dbReference>
<evidence type="ECO:0000256" key="2">
    <source>
        <dbReference type="ARBA" id="ARBA00037999"/>
    </source>
</evidence>